<dbReference type="GO" id="GO:0005886">
    <property type="term" value="C:plasma membrane"/>
    <property type="evidence" value="ECO:0007669"/>
    <property type="project" value="UniProtKB-SubCell"/>
</dbReference>
<feature type="transmembrane region" description="Helical" evidence="5">
    <location>
        <begin position="174"/>
        <end position="193"/>
    </location>
</feature>
<evidence type="ECO:0000256" key="3">
    <source>
        <dbReference type="ARBA" id="ARBA00022989"/>
    </source>
</evidence>
<sequence length="431" mass="45450">MRYPRKLFEFLKMASIAHARWDYEVSMHIVKNRRKMLFLLIMLLPILAVSFSDAAAVLGGKTAYAPAFYSTSIFLVSIAIGLAAGLITGCIGAGGGFIITPALMAAGVKGILAVGTDVFHIFAKAIMGTTVHKKLGNVSVKLAMAFLVGSAGGTFIGGAINKGLYDKDPLLSEAFISTVYAILLGFLGFYALVDFLKSRKGPAGGDAHGGPVGTTALAIKLQNVPLPPMISFDEDYIPGGKKISGVFVAIGGVIVGMLAAIMGVGGGFVTFPLFVYIFGVSTATTVGTDILQIIFTAGLASIAQYAIYGYVFYTLAMGMLIGSLIGIQVGALTTKVVKGIHIRGFYAVSILAGFINRASTLPKKLVELEYISMSKSVVSGIEFFGNIIFWIVVGVFGVWVFGKFIANIGTLREESVPVAKAEKANLQMSEN</sequence>
<feature type="transmembrane region" description="Helical" evidence="5">
    <location>
        <begin position="274"/>
        <end position="295"/>
    </location>
</feature>
<evidence type="ECO:0000313" key="7">
    <source>
        <dbReference type="Proteomes" id="UP000705867"/>
    </source>
</evidence>
<dbReference type="InterPro" id="IPR002781">
    <property type="entry name" value="TM_pro_TauE-like"/>
</dbReference>
<evidence type="ECO:0000256" key="1">
    <source>
        <dbReference type="ARBA" id="ARBA00004141"/>
    </source>
</evidence>
<dbReference type="PANTHER" id="PTHR43701:SF12">
    <property type="entry name" value="MEMBRANE TRANSPORTER PROTEIN YTNM-RELATED"/>
    <property type="match status" value="1"/>
</dbReference>
<proteinExistence type="inferred from homology"/>
<reference evidence="6" key="1">
    <citation type="journal article" date="2021" name="bioRxiv">
        <title>Unraveling nitrogen, sulfur and carbon metabolic pathways and microbial community transcriptional responses to substrate deprivation and toxicity stresses in a bioreactor mimicking anoxic brackish coastal sediment conditions.</title>
        <authorList>
            <person name="Martins P.D."/>
            <person name="Echeveste M.J."/>
            <person name="Arshad A."/>
            <person name="Kurth J."/>
            <person name="Ouboter H."/>
            <person name="Jetten M.S.M."/>
            <person name="Welte C.U."/>
        </authorList>
    </citation>
    <scope>NUCLEOTIDE SEQUENCE</scope>
    <source>
        <strain evidence="6">MAG_39</strain>
    </source>
</reference>
<dbReference type="PANTHER" id="PTHR43701">
    <property type="entry name" value="MEMBRANE TRANSPORTER PROTEIN MJ0441-RELATED"/>
    <property type="match status" value="1"/>
</dbReference>
<name>A0A953J8M5_9BACT</name>
<gene>
    <name evidence="6" type="ORF">K8I29_10385</name>
</gene>
<keyword evidence="4 5" id="KW-0472">Membrane</keyword>
<keyword evidence="2 5" id="KW-0812">Transmembrane</keyword>
<dbReference type="Pfam" id="PF01925">
    <property type="entry name" value="TauE"/>
    <property type="match status" value="1"/>
</dbReference>
<keyword evidence="5" id="KW-1003">Cell membrane</keyword>
<feature type="transmembrane region" description="Helical" evidence="5">
    <location>
        <begin position="73"/>
        <end position="99"/>
    </location>
</feature>
<keyword evidence="3 5" id="KW-1133">Transmembrane helix</keyword>
<comment type="similarity">
    <text evidence="5">Belongs to the 4-toluene sulfonate uptake permease (TSUP) (TC 2.A.102) family.</text>
</comment>
<reference evidence="6" key="2">
    <citation type="submission" date="2021-08" db="EMBL/GenBank/DDBJ databases">
        <authorList>
            <person name="Dalcin Martins P."/>
        </authorList>
    </citation>
    <scope>NUCLEOTIDE SEQUENCE</scope>
    <source>
        <strain evidence="6">MAG_39</strain>
    </source>
</reference>
<comment type="caution">
    <text evidence="6">The sequence shown here is derived from an EMBL/GenBank/DDBJ whole genome shotgun (WGS) entry which is preliminary data.</text>
</comment>
<feature type="transmembrane region" description="Helical" evidence="5">
    <location>
        <begin position="307"/>
        <end position="327"/>
    </location>
</feature>
<accession>A0A953J8M5</accession>
<feature type="transmembrane region" description="Helical" evidence="5">
    <location>
        <begin position="246"/>
        <end position="268"/>
    </location>
</feature>
<feature type="transmembrane region" description="Helical" evidence="5">
    <location>
        <begin position="339"/>
        <end position="356"/>
    </location>
</feature>
<organism evidence="6 7">
    <name type="scientific">Candidatus Nitrobium versatile</name>
    <dbReference type="NCBI Taxonomy" id="2884831"/>
    <lineage>
        <taxon>Bacteria</taxon>
        <taxon>Pseudomonadati</taxon>
        <taxon>Nitrospirota</taxon>
        <taxon>Nitrospiria</taxon>
        <taxon>Nitrospirales</taxon>
        <taxon>Nitrospiraceae</taxon>
        <taxon>Candidatus Nitrobium</taxon>
    </lineage>
</organism>
<evidence type="ECO:0000256" key="4">
    <source>
        <dbReference type="ARBA" id="ARBA00023136"/>
    </source>
</evidence>
<comment type="subcellular location">
    <subcellularLocation>
        <location evidence="5">Cell membrane</location>
        <topology evidence="5">Multi-pass membrane protein</topology>
    </subcellularLocation>
    <subcellularLocation>
        <location evidence="1">Membrane</location>
        <topology evidence="1">Multi-pass membrane protein</topology>
    </subcellularLocation>
</comment>
<feature type="transmembrane region" description="Helical" evidence="5">
    <location>
        <begin position="142"/>
        <end position="162"/>
    </location>
</feature>
<evidence type="ECO:0000256" key="2">
    <source>
        <dbReference type="ARBA" id="ARBA00022692"/>
    </source>
</evidence>
<dbReference type="EMBL" id="JAIOIV010000082">
    <property type="protein sequence ID" value="MBZ0156597.1"/>
    <property type="molecule type" value="Genomic_DNA"/>
</dbReference>
<dbReference type="AlphaFoldDB" id="A0A953J8M5"/>
<dbReference type="InterPro" id="IPR051598">
    <property type="entry name" value="TSUP/Inactive_protease-like"/>
</dbReference>
<evidence type="ECO:0000313" key="6">
    <source>
        <dbReference type="EMBL" id="MBZ0156597.1"/>
    </source>
</evidence>
<protein>
    <recommendedName>
        <fullName evidence="5">Probable membrane transporter protein</fullName>
    </recommendedName>
</protein>
<evidence type="ECO:0000256" key="5">
    <source>
        <dbReference type="RuleBase" id="RU363041"/>
    </source>
</evidence>
<dbReference type="Proteomes" id="UP000705867">
    <property type="component" value="Unassembled WGS sequence"/>
</dbReference>
<feature type="transmembrane region" description="Helical" evidence="5">
    <location>
        <begin position="377"/>
        <end position="401"/>
    </location>
</feature>